<gene>
    <name evidence="2" type="ORF">CC1G_01634</name>
</gene>
<dbReference type="OrthoDB" id="2796951at2759"/>
<dbReference type="InParanoid" id="A8NIB3"/>
<keyword evidence="3" id="KW-1185">Reference proteome</keyword>
<dbReference type="eggNOG" id="ENOG502QTN4">
    <property type="taxonomic scope" value="Eukaryota"/>
</dbReference>
<dbReference type="Pfam" id="PF16862">
    <property type="entry name" value="Glyco_hydro_79C"/>
    <property type="match status" value="1"/>
</dbReference>
<proteinExistence type="predicted"/>
<dbReference type="HOGENOM" id="CLU_023945_0_0_1"/>
<dbReference type="KEGG" id="cci:CC1G_01634"/>
<evidence type="ECO:0000313" key="2">
    <source>
        <dbReference type="EMBL" id="EAU87987.2"/>
    </source>
</evidence>
<dbReference type="Proteomes" id="UP000001861">
    <property type="component" value="Unassembled WGS sequence"/>
</dbReference>
<dbReference type="SUPFAM" id="SSF51445">
    <property type="entry name" value="(Trans)glycosidases"/>
    <property type="match status" value="1"/>
</dbReference>
<name>A8NIB3_COPC7</name>
<evidence type="ECO:0000313" key="3">
    <source>
        <dbReference type="Proteomes" id="UP000001861"/>
    </source>
</evidence>
<dbReference type="InterPro" id="IPR017853">
    <property type="entry name" value="GH"/>
</dbReference>
<protein>
    <recommendedName>
        <fullName evidence="1">Beta-glucuronidase C-terminal domain-containing protein</fullName>
    </recommendedName>
</protein>
<organism evidence="2 3">
    <name type="scientific">Coprinopsis cinerea (strain Okayama-7 / 130 / ATCC MYA-4618 / FGSC 9003)</name>
    <name type="common">Inky cap fungus</name>
    <name type="synonym">Hormographiella aspergillata</name>
    <dbReference type="NCBI Taxonomy" id="240176"/>
    <lineage>
        <taxon>Eukaryota</taxon>
        <taxon>Fungi</taxon>
        <taxon>Dikarya</taxon>
        <taxon>Basidiomycota</taxon>
        <taxon>Agaricomycotina</taxon>
        <taxon>Agaricomycetes</taxon>
        <taxon>Agaricomycetidae</taxon>
        <taxon>Agaricales</taxon>
        <taxon>Agaricineae</taxon>
        <taxon>Psathyrellaceae</taxon>
        <taxon>Coprinopsis</taxon>
    </lineage>
</organism>
<dbReference type="OMA" id="MQMAYSN"/>
<dbReference type="EMBL" id="AACS02000010">
    <property type="protein sequence ID" value="EAU87987.2"/>
    <property type="molecule type" value="Genomic_DNA"/>
</dbReference>
<dbReference type="PANTHER" id="PTHR36183:SF2">
    <property type="entry name" value="BETA-GLUCURONIDASE C-TERMINAL DOMAIN-CONTAINING PROTEIN"/>
    <property type="match status" value="1"/>
</dbReference>
<reference evidence="2 3" key="1">
    <citation type="journal article" date="2010" name="Proc. Natl. Acad. Sci. U.S.A.">
        <title>Insights into evolution of multicellular fungi from the assembled chromosomes of the mushroom Coprinopsis cinerea (Coprinus cinereus).</title>
        <authorList>
            <person name="Stajich J.E."/>
            <person name="Wilke S.K."/>
            <person name="Ahren D."/>
            <person name="Au C.H."/>
            <person name="Birren B.W."/>
            <person name="Borodovsky M."/>
            <person name="Burns C."/>
            <person name="Canback B."/>
            <person name="Casselton L.A."/>
            <person name="Cheng C.K."/>
            <person name="Deng J."/>
            <person name="Dietrich F.S."/>
            <person name="Fargo D.C."/>
            <person name="Farman M.L."/>
            <person name="Gathman A.C."/>
            <person name="Goldberg J."/>
            <person name="Guigo R."/>
            <person name="Hoegger P.J."/>
            <person name="Hooker J.B."/>
            <person name="Huggins A."/>
            <person name="James T.Y."/>
            <person name="Kamada T."/>
            <person name="Kilaru S."/>
            <person name="Kodira C."/>
            <person name="Kues U."/>
            <person name="Kupfer D."/>
            <person name="Kwan H.S."/>
            <person name="Lomsadze A."/>
            <person name="Li W."/>
            <person name="Lilly W.W."/>
            <person name="Ma L.J."/>
            <person name="Mackey A.J."/>
            <person name="Manning G."/>
            <person name="Martin F."/>
            <person name="Muraguchi H."/>
            <person name="Natvig D.O."/>
            <person name="Palmerini H."/>
            <person name="Ramesh M.A."/>
            <person name="Rehmeyer C.J."/>
            <person name="Roe B.A."/>
            <person name="Shenoy N."/>
            <person name="Stanke M."/>
            <person name="Ter-Hovhannisyan V."/>
            <person name="Tunlid A."/>
            <person name="Velagapudi R."/>
            <person name="Vision T.J."/>
            <person name="Zeng Q."/>
            <person name="Zolan M.E."/>
            <person name="Pukkila P.J."/>
        </authorList>
    </citation>
    <scope>NUCLEOTIDE SEQUENCE [LARGE SCALE GENOMIC DNA]</scope>
    <source>
        <strain evidence="3">Okayama-7 / 130 / ATCC MYA-4618 / FGSC 9003</strain>
    </source>
</reference>
<dbReference type="PANTHER" id="PTHR36183">
    <property type="entry name" value="BETA-GLUCURONIDASE"/>
    <property type="match status" value="1"/>
</dbReference>
<evidence type="ECO:0000259" key="1">
    <source>
        <dbReference type="Pfam" id="PF16862"/>
    </source>
</evidence>
<dbReference type="InterPro" id="IPR052974">
    <property type="entry name" value="GH79_Enzymes"/>
</dbReference>
<dbReference type="AlphaFoldDB" id="A8NIB3"/>
<dbReference type="Gene3D" id="3.20.20.80">
    <property type="entry name" value="Glycosidases"/>
    <property type="match status" value="1"/>
</dbReference>
<feature type="domain" description="Beta-glucuronidase C-terminal" evidence="1">
    <location>
        <begin position="460"/>
        <end position="570"/>
    </location>
</feature>
<accession>A8NIB3</accession>
<dbReference type="STRING" id="240176.A8NIB3"/>
<dbReference type="GeneID" id="6010461"/>
<dbReference type="InterPro" id="IPR031728">
    <property type="entry name" value="GlcAase_C"/>
</dbReference>
<dbReference type="RefSeq" id="XP_001833957.2">
    <property type="nucleotide sequence ID" value="XM_001833905.2"/>
</dbReference>
<dbReference type="VEuPathDB" id="FungiDB:CC1G_01634"/>
<sequence>MPATFGFLGTLAYAIGVFASVTVYYPPGQEPLGSATTSVSAATYTGAAAYNPTVLDPPPPPNPPIVTEFGLELRNEGTPGVSIPQSGSFFGFSIEMSVVDQVLGKNSTVLMVPFLNLMSNLVRRGGSVRIRVGGNTQETAVLVPELPNGRILQKDVNGVSNPTQTPPLDYTADLIYMLGNISSLVEVDWFLGIPFRDTSEFQLAIAEVGQQVLGSRLIGLQAGNEPDLYARHGHRDESYGPYDYLGEFDNLINAMSGDVHLSNRQLLIGPNVATGDWTPEMVWETGFVDQFSSNLAYLAVEHYPIDNCFAQFGVGTYHDPQEVFQSFLTHDSGISIVAPYLGSTEYAQSRGKGLLMFETNTASCGGFPGISDSFGAALWALDYSMQMAHANFSGALFHVGGQNVFYNPFTPPPTNQSTFRQWTIGPVYYSALVMAEALGPSNGAQVLDLEANNGNVYTPAYAIYEHGRPVKVLLINFIDDPSGANDITISISVGGGSTGEPNASPSQVRVKYLLASSVSQKGNFTWAGQSFGANFGSDGRLQGDEDIQTVPCDQANNICSVSVPAPGAALVFLTDGALEEVENNPVKTYATTVMTRTMNTATYDPAVLQTSNGHIGFDAKDHLGSTSRGSIGATSDRAVNGIVKMVGGAVLAHFVLILLL</sequence>
<comment type="caution">
    <text evidence="2">The sequence shown here is derived from an EMBL/GenBank/DDBJ whole genome shotgun (WGS) entry which is preliminary data.</text>
</comment>